<reference evidence="1" key="1">
    <citation type="journal article" date="2018" name="DNA Res.">
        <title>Multiple hybrid de novo genome assembly of finger millet, an orphan allotetraploid crop.</title>
        <authorList>
            <person name="Hatakeyama M."/>
            <person name="Aluri S."/>
            <person name="Balachadran M.T."/>
            <person name="Sivarajan S.R."/>
            <person name="Patrignani A."/>
            <person name="Gruter S."/>
            <person name="Poveda L."/>
            <person name="Shimizu-Inatsugi R."/>
            <person name="Baeten J."/>
            <person name="Francoijs K.J."/>
            <person name="Nataraja K.N."/>
            <person name="Reddy Y.A.N."/>
            <person name="Phadnis S."/>
            <person name="Ravikumar R.L."/>
            <person name="Schlapbach R."/>
            <person name="Sreeman S.M."/>
            <person name="Shimizu K.K."/>
        </authorList>
    </citation>
    <scope>NUCLEOTIDE SEQUENCE</scope>
</reference>
<proteinExistence type="predicted"/>
<dbReference type="EMBL" id="BQKI01000085">
    <property type="protein sequence ID" value="GJN34057.1"/>
    <property type="molecule type" value="Genomic_DNA"/>
</dbReference>
<accession>A0AAV5FH92</accession>
<name>A0AAV5FH92_ELECO</name>
<evidence type="ECO:0000313" key="2">
    <source>
        <dbReference type="Proteomes" id="UP001054889"/>
    </source>
</evidence>
<protein>
    <submittedName>
        <fullName evidence="1">Uncharacterized protein</fullName>
    </submittedName>
</protein>
<comment type="caution">
    <text evidence="1">The sequence shown here is derived from an EMBL/GenBank/DDBJ whole genome shotgun (WGS) entry which is preliminary data.</text>
</comment>
<evidence type="ECO:0000313" key="1">
    <source>
        <dbReference type="EMBL" id="GJN34057.1"/>
    </source>
</evidence>
<gene>
    <name evidence="1" type="primary">gb22694</name>
    <name evidence="1" type="ORF">PR202_gb22694</name>
</gene>
<dbReference type="Proteomes" id="UP001054889">
    <property type="component" value="Unassembled WGS sequence"/>
</dbReference>
<keyword evidence="2" id="KW-1185">Reference proteome</keyword>
<dbReference type="AlphaFoldDB" id="A0AAV5FH92"/>
<organism evidence="1 2">
    <name type="scientific">Eleusine coracana subsp. coracana</name>
    <dbReference type="NCBI Taxonomy" id="191504"/>
    <lineage>
        <taxon>Eukaryota</taxon>
        <taxon>Viridiplantae</taxon>
        <taxon>Streptophyta</taxon>
        <taxon>Embryophyta</taxon>
        <taxon>Tracheophyta</taxon>
        <taxon>Spermatophyta</taxon>
        <taxon>Magnoliopsida</taxon>
        <taxon>Liliopsida</taxon>
        <taxon>Poales</taxon>
        <taxon>Poaceae</taxon>
        <taxon>PACMAD clade</taxon>
        <taxon>Chloridoideae</taxon>
        <taxon>Cynodonteae</taxon>
        <taxon>Eleusininae</taxon>
        <taxon>Eleusine</taxon>
    </lineage>
</organism>
<reference evidence="1" key="2">
    <citation type="submission" date="2021-12" db="EMBL/GenBank/DDBJ databases">
        <title>Resequencing data analysis of finger millet.</title>
        <authorList>
            <person name="Hatakeyama M."/>
            <person name="Aluri S."/>
            <person name="Balachadran M.T."/>
            <person name="Sivarajan S.R."/>
            <person name="Poveda L."/>
            <person name="Shimizu-Inatsugi R."/>
            <person name="Schlapbach R."/>
            <person name="Sreeman S.M."/>
            <person name="Shimizu K.K."/>
        </authorList>
    </citation>
    <scope>NUCLEOTIDE SEQUENCE</scope>
</reference>
<sequence>MCQLDASSAASQLRWSAAARGQGLPEGSPQSAAVGLEGFARWKTHRRVVVDERRRKAEVRRHHDVDSGWHIDCG</sequence>